<dbReference type="Gene3D" id="3.40.50.11440">
    <property type="match status" value="1"/>
</dbReference>
<dbReference type="Pfam" id="PF21113">
    <property type="entry name" value="LarA_C"/>
    <property type="match status" value="1"/>
</dbReference>
<name>A0A1G9JX25_9FIRM</name>
<dbReference type="Gene3D" id="3.90.226.30">
    <property type="match status" value="1"/>
</dbReference>
<dbReference type="GO" id="GO:0050043">
    <property type="term" value="F:lactate racemase activity"/>
    <property type="evidence" value="ECO:0007669"/>
    <property type="project" value="InterPro"/>
</dbReference>
<evidence type="ECO:0000259" key="1">
    <source>
        <dbReference type="Pfam" id="PF09861"/>
    </source>
</evidence>
<reference evidence="3 4" key="1">
    <citation type="submission" date="2016-10" db="EMBL/GenBank/DDBJ databases">
        <authorList>
            <person name="de Groot N.N."/>
        </authorList>
    </citation>
    <scope>NUCLEOTIDE SEQUENCE [LARGE SCALE GENOMIC DNA]</scope>
    <source>
        <strain evidence="3 4">SLAS-1</strain>
    </source>
</reference>
<dbReference type="InterPro" id="IPR018657">
    <property type="entry name" value="LarA-like_N"/>
</dbReference>
<feature type="domain" description="Lactate racemase C-terminal" evidence="2">
    <location>
        <begin position="271"/>
        <end position="422"/>
    </location>
</feature>
<evidence type="ECO:0000313" key="3">
    <source>
        <dbReference type="EMBL" id="SDL41942.1"/>
    </source>
</evidence>
<dbReference type="AlphaFoldDB" id="A0A1G9JX25"/>
<dbReference type="Proteomes" id="UP000199476">
    <property type="component" value="Unassembled WGS sequence"/>
</dbReference>
<dbReference type="OrthoDB" id="9770545at2"/>
<keyword evidence="4" id="KW-1185">Reference proteome</keyword>
<dbReference type="InterPro" id="IPR043166">
    <property type="entry name" value="LarA-like_C"/>
</dbReference>
<accession>A0A1G9JX25</accession>
<dbReference type="RefSeq" id="WP_089758597.1">
    <property type="nucleotide sequence ID" value="NZ_FNGO01000004.1"/>
</dbReference>
<dbReference type="NCBIfam" id="NF033504">
    <property type="entry name" value="Ni_dep_LarA"/>
    <property type="match status" value="1"/>
</dbReference>
<organism evidence="3 4">
    <name type="scientific">Halarsenatibacter silvermanii</name>
    <dbReference type="NCBI Taxonomy" id="321763"/>
    <lineage>
        <taxon>Bacteria</taxon>
        <taxon>Bacillati</taxon>
        <taxon>Bacillota</taxon>
        <taxon>Clostridia</taxon>
        <taxon>Halanaerobiales</taxon>
        <taxon>Halarsenatibacteraceae</taxon>
        <taxon>Halarsenatibacter</taxon>
    </lineage>
</organism>
<dbReference type="Pfam" id="PF09861">
    <property type="entry name" value="Lar_N"/>
    <property type="match status" value="1"/>
</dbReference>
<proteinExistence type="predicted"/>
<evidence type="ECO:0000313" key="4">
    <source>
        <dbReference type="Proteomes" id="UP000199476"/>
    </source>
</evidence>
<sequence length="424" mass="46668">MKFDIPYGKENISFTIENDRIEGVLESRANEYEPEADQKALVDSALTDPINSPDLKEIARDKKEVVIICSDHTRPVPSRFIIPPMLAKIREGNPEASIKLLIATGFHRPSTEEELVDKFGQKIVENEEIIVHRSENKDEIVHLGSLPSGGDLELNKHAVEADLLLAEGFIEPHFFAGFSGGRKSVLPGVASRETVLGNHCGEFIAHENARTGILEGNPLHKDMLYAAEKAELEFIVNVAINQDKEIINAFAGDYKKAHEKGCEFVARLAGVKAAPADIVITTNGGYPLDQNIYQSVKGMTAAEAACKENGVIIIAAECSDGHGGEGFYNTFLEADSVQQIREDIKSRDMSETVPDQWESQILARILDKFEVIMITGAPRKMVEDMYMYKAENMDEALSMAEDMVAEVKPGITVIPDGVSVIVEK</sequence>
<dbReference type="InterPro" id="IPR048520">
    <property type="entry name" value="LarA_C"/>
</dbReference>
<feature type="domain" description="LarA-like N-terminal" evidence="1">
    <location>
        <begin position="7"/>
        <end position="212"/>
    </location>
</feature>
<dbReference type="InterPro" id="IPR048068">
    <property type="entry name" value="LarA-like"/>
</dbReference>
<dbReference type="STRING" id="321763.SAMN04488692_104111"/>
<dbReference type="EMBL" id="FNGO01000004">
    <property type="protein sequence ID" value="SDL41942.1"/>
    <property type="molecule type" value="Genomic_DNA"/>
</dbReference>
<dbReference type="PANTHER" id="PTHR33171">
    <property type="entry name" value="LAR_N DOMAIN-CONTAINING PROTEIN"/>
    <property type="match status" value="1"/>
</dbReference>
<protein>
    <submittedName>
        <fullName evidence="3">Nickel-dependent lactate racemase</fullName>
    </submittedName>
</protein>
<gene>
    <name evidence="3" type="ORF">SAMN04488692_104111</name>
</gene>
<dbReference type="PANTHER" id="PTHR33171:SF17">
    <property type="entry name" value="LARA-LIKE N-TERMINAL DOMAIN-CONTAINING PROTEIN"/>
    <property type="match status" value="1"/>
</dbReference>
<dbReference type="InterPro" id="IPR047926">
    <property type="entry name" value="Ni_dep_LarA"/>
</dbReference>
<evidence type="ECO:0000259" key="2">
    <source>
        <dbReference type="Pfam" id="PF21113"/>
    </source>
</evidence>